<dbReference type="PANTHER" id="PTHR43736">
    <property type="entry name" value="ADP-RIBOSE PYROPHOSPHATASE"/>
    <property type="match status" value="1"/>
</dbReference>
<dbReference type="InterPro" id="IPR015797">
    <property type="entry name" value="NUDIX_hydrolase-like_dom_sf"/>
</dbReference>
<organism evidence="2 3">
    <name type="scientific">Vibrio lentus</name>
    <dbReference type="NCBI Taxonomy" id="136468"/>
    <lineage>
        <taxon>Bacteria</taxon>
        <taxon>Pseudomonadati</taxon>
        <taxon>Pseudomonadota</taxon>
        <taxon>Gammaproteobacteria</taxon>
        <taxon>Vibrionales</taxon>
        <taxon>Vibrionaceae</taxon>
        <taxon>Vibrio</taxon>
    </lineage>
</organism>
<evidence type="ECO:0000313" key="3">
    <source>
        <dbReference type="Proteomes" id="UP000235778"/>
    </source>
</evidence>
<reference evidence="3" key="1">
    <citation type="submission" date="2016-07" db="EMBL/GenBank/DDBJ databases">
        <title>Nontailed viruses are major unrecognized killers of bacteria in the ocean.</title>
        <authorList>
            <person name="Kauffman K."/>
            <person name="Hussain F."/>
            <person name="Yang J."/>
            <person name="Arevalo P."/>
            <person name="Brown J."/>
            <person name="Cutler M."/>
            <person name="Kelly L."/>
            <person name="Polz M.F."/>
        </authorList>
    </citation>
    <scope>NUCLEOTIDE SEQUENCE [LARGE SCALE GENOMIC DNA]</scope>
    <source>
        <strain evidence="3">10N.286.55.C1</strain>
    </source>
</reference>
<dbReference type="EMBL" id="MCSI01000164">
    <property type="protein sequence ID" value="PME56877.1"/>
    <property type="molecule type" value="Genomic_DNA"/>
</dbReference>
<dbReference type="AlphaFoldDB" id="A0A2N7BJR9"/>
<comment type="caution">
    <text evidence="2">The sequence shown here is derived from an EMBL/GenBank/DDBJ whole genome shotgun (WGS) entry which is preliminary data.</text>
</comment>
<dbReference type="Proteomes" id="UP000235778">
    <property type="component" value="Unassembled WGS sequence"/>
</dbReference>
<evidence type="ECO:0000259" key="1">
    <source>
        <dbReference type="PROSITE" id="PS51462"/>
    </source>
</evidence>
<dbReference type="SUPFAM" id="SSF55811">
    <property type="entry name" value="Nudix"/>
    <property type="match status" value="1"/>
</dbReference>
<protein>
    <submittedName>
        <fullName evidence="2">NUDIX hydrolase</fullName>
    </submittedName>
</protein>
<evidence type="ECO:0000313" key="2">
    <source>
        <dbReference type="EMBL" id="PME56877.1"/>
    </source>
</evidence>
<dbReference type="CDD" id="cd18873">
    <property type="entry name" value="NUDIX_NadM_like"/>
    <property type="match status" value="1"/>
</dbReference>
<dbReference type="PANTHER" id="PTHR43736:SF4">
    <property type="entry name" value="SLR1690 PROTEIN"/>
    <property type="match status" value="1"/>
</dbReference>
<dbReference type="GO" id="GO:0016787">
    <property type="term" value="F:hydrolase activity"/>
    <property type="evidence" value="ECO:0007669"/>
    <property type="project" value="UniProtKB-KW"/>
</dbReference>
<sequence length="241" mass="27287">MIVCVDIIPFRLSGCVQKKLEVLLLKRSNPSRPHYGMWALPGGVVFDKDMTDQGGQLADESFEAARRRICREKIHTYPRHFSEAFFDSDAKRDPEEWNLNVTHYALLDRNNVEQINESGIKECQLKWCSLQSLLDGDEALAFDHKGMLEIARKKLRASIEYTSVLLFALDKEFLVADVIAAYREFGVPISRMTIKRRLIDSGVIVPTNKIASTNKGKGGKPAMVYKLADDGVTFFQNCLRG</sequence>
<accession>A0A2N7BJR9</accession>
<name>A0A2N7BJR9_9VIBR</name>
<dbReference type="InterPro" id="IPR000086">
    <property type="entry name" value="NUDIX_hydrolase_dom"/>
</dbReference>
<keyword evidence="2" id="KW-0378">Hydrolase</keyword>
<gene>
    <name evidence="2" type="ORF">BCV30_18030</name>
</gene>
<dbReference type="Pfam" id="PF00293">
    <property type="entry name" value="NUDIX"/>
    <property type="match status" value="1"/>
</dbReference>
<feature type="domain" description="Nudix hydrolase" evidence="1">
    <location>
        <begin position="1"/>
        <end position="152"/>
    </location>
</feature>
<proteinExistence type="predicted"/>
<dbReference type="Gene3D" id="3.90.79.10">
    <property type="entry name" value="Nucleoside Triphosphate Pyrophosphohydrolase"/>
    <property type="match status" value="1"/>
</dbReference>
<dbReference type="PROSITE" id="PS51462">
    <property type="entry name" value="NUDIX"/>
    <property type="match status" value="1"/>
</dbReference>
<dbReference type="RefSeq" id="WP_102267745.1">
    <property type="nucleotide sequence ID" value="NZ_MCSH01000131.1"/>
</dbReference>